<organism evidence="4 5">
    <name type="scientific">Eucalyptus globulus</name>
    <name type="common">Tasmanian blue gum</name>
    <dbReference type="NCBI Taxonomy" id="34317"/>
    <lineage>
        <taxon>Eukaryota</taxon>
        <taxon>Viridiplantae</taxon>
        <taxon>Streptophyta</taxon>
        <taxon>Embryophyta</taxon>
        <taxon>Tracheophyta</taxon>
        <taxon>Spermatophyta</taxon>
        <taxon>Magnoliopsida</taxon>
        <taxon>eudicotyledons</taxon>
        <taxon>Gunneridae</taxon>
        <taxon>Pentapetalae</taxon>
        <taxon>rosids</taxon>
        <taxon>malvids</taxon>
        <taxon>Myrtales</taxon>
        <taxon>Myrtaceae</taxon>
        <taxon>Myrtoideae</taxon>
        <taxon>Eucalypteae</taxon>
        <taxon>Eucalyptus</taxon>
    </lineage>
</organism>
<comment type="subcellular location">
    <subcellularLocation>
        <location evidence="1">Endomembrane system</location>
    </subcellularLocation>
</comment>
<evidence type="ECO:0000256" key="1">
    <source>
        <dbReference type="ARBA" id="ARBA00004308"/>
    </source>
</evidence>
<gene>
    <name evidence="4" type="ORF">ACJRO7_023352</name>
</gene>
<keyword evidence="2" id="KW-0472">Membrane</keyword>
<keyword evidence="5" id="KW-1185">Reference proteome</keyword>
<evidence type="ECO:0000256" key="2">
    <source>
        <dbReference type="ARBA" id="ARBA00023136"/>
    </source>
</evidence>
<proteinExistence type="predicted"/>
<protein>
    <submittedName>
        <fullName evidence="4">Uncharacterized protein</fullName>
    </submittedName>
</protein>
<dbReference type="AlphaFoldDB" id="A0ABD3K7E4"/>
<dbReference type="GO" id="GO:0012505">
    <property type="term" value="C:endomembrane system"/>
    <property type="evidence" value="ECO:0007669"/>
    <property type="project" value="UniProtKB-SubCell"/>
</dbReference>
<evidence type="ECO:0000256" key="3">
    <source>
        <dbReference type="SAM" id="SignalP"/>
    </source>
</evidence>
<name>A0ABD3K7E4_EUCGL</name>
<dbReference type="InterPro" id="IPR023175">
    <property type="entry name" value="Vta1/CALS_N_sf"/>
</dbReference>
<comment type="caution">
    <text evidence="4">The sequence shown here is derived from an EMBL/GenBank/DDBJ whole genome shotgun (WGS) entry which is preliminary data.</text>
</comment>
<evidence type="ECO:0000313" key="5">
    <source>
        <dbReference type="Proteomes" id="UP001634007"/>
    </source>
</evidence>
<sequence length="163" mass="19128">MHLHIHAFYLIFVSLCFASTAEIVPADFIRAPDERRYAAAAASASSSSERPIMALLVFGRDYEYKPEAFDSGRLPVTLSREMQMFLDVTNLIQCENPRAAYLCRQYAFEITWKLDHDYIGQGVRQFKTYLQNRLEQDNEITLFRRQARSDMRKLKRVYHAYKD</sequence>
<accession>A0ABD3K7E4</accession>
<dbReference type="Proteomes" id="UP001634007">
    <property type="component" value="Unassembled WGS sequence"/>
</dbReference>
<keyword evidence="3" id="KW-0732">Signal</keyword>
<reference evidence="4 5" key="1">
    <citation type="submission" date="2024-11" db="EMBL/GenBank/DDBJ databases">
        <title>Chromosome-level genome assembly of Eucalyptus globulus Labill. provides insights into its genome evolution.</title>
        <authorList>
            <person name="Li X."/>
        </authorList>
    </citation>
    <scope>NUCLEOTIDE SEQUENCE [LARGE SCALE GENOMIC DNA]</scope>
    <source>
        <strain evidence="4">CL2024</strain>
        <tissue evidence="4">Fresh tender leaves</tissue>
    </source>
</reference>
<feature type="chain" id="PRO_5044782695" evidence="3">
    <location>
        <begin position="22"/>
        <end position="163"/>
    </location>
</feature>
<evidence type="ECO:0000313" key="4">
    <source>
        <dbReference type="EMBL" id="KAL3733986.1"/>
    </source>
</evidence>
<dbReference type="Gene3D" id="1.25.40.270">
    <property type="entry name" value="Vacuolar protein sorting-associated protein vta1"/>
    <property type="match status" value="1"/>
</dbReference>
<feature type="signal peptide" evidence="3">
    <location>
        <begin position="1"/>
        <end position="21"/>
    </location>
</feature>
<dbReference type="EMBL" id="JBJKBG010000006">
    <property type="protein sequence ID" value="KAL3733986.1"/>
    <property type="molecule type" value="Genomic_DNA"/>
</dbReference>